<organism evidence="2 3">
    <name type="scientific">Muraenolepis orangiensis</name>
    <name type="common">Patagonian moray cod</name>
    <dbReference type="NCBI Taxonomy" id="630683"/>
    <lineage>
        <taxon>Eukaryota</taxon>
        <taxon>Metazoa</taxon>
        <taxon>Chordata</taxon>
        <taxon>Craniata</taxon>
        <taxon>Vertebrata</taxon>
        <taxon>Euteleostomi</taxon>
        <taxon>Actinopterygii</taxon>
        <taxon>Neopterygii</taxon>
        <taxon>Teleostei</taxon>
        <taxon>Neoteleostei</taxon>
        <taxon>Acanthomorphata</taxon>
        <taxon>Zeiogadaria</taxon>
        <taxon>Gadariae</taxon>
        <taxon>Gadiformes</taxon>
        <taxon>Muraenolepidoidei</taxon>
        <taxon>Muraenolepididae</taxon>
        <taxon>Muraenolepis</taxon>
    </lineage>
</organism>
<keyword evidence="3" id="KW-1185">Reference proteome</keyword>
<evidence type="ECO:0000313" key="3">
    <source>
        <dbReference type="Proteomes" id="UP001148018"/>
    </source>
</evidence>
<evidence type="ECO:0000313" key="2">
    <source>
        <dbReference type="EMBL" id="KAJ3607216.1"/>
    </source>
</evidence>
<dbReference type="Proteomes" id="UP001148018">
    <property type="component" value="Unassembled WGS sequence"/>
</dbReference>
<feature type="compositionally biased region" description="Low complexity" evidence="1">
    <location>
        <begin position="19"/>
        <end position="36"/>
    </location>
</feature>
<feature type="non-terminal residue" evidence="2">
    <location>
        <position position="1"/>
    </location>
</feature>
<accession>A0A9Q0EK32</accession>
<protein>
    <submittedName>
        <fullName evidence="2">Uncharacterized protein</fullName>
    </submittedName>
</protein>
<feature type="region of interest" description="Disordered" evidence="1">
    <location>
        <begin position="1"/>
        <end position="100"/>
    </location>
</feature>
<sequence>TLPGRLINPAARPAKRKTSSTTPTRLSRLPLKPRLSVSHGYHSNRLSVSHGYHPDRLSRLPPRPSLTVTTPTVSHGYHPDRLSRLPPRPSLTVTTPTVSH</sequence>
<feature type="non-terminal residue" evidence="2">
    <location>
        <position position="100"/>
    </location>
</feature>
<evidence type="ECO:0000256" key="1">
    <source>
        <dbReference type="SAM" id="MobiDB-lite"/>
    </source>
</evidence>
<reference evidence="2" key="1">
    <citation type="submission" date="2022-07" db="EMBL/GenBank/DDBJ databases">
        <title>Chromosome-level genome of Muraenolepis orangiensis.</title>
        <authorList>
            <person name="Kim J."/>
        </authorList>
    </citation>
    <scope>NUCLEOTIDE SEQUENCE</scope>
    <source>
        <strain evidence="2">KU_S4_2022</strain>
        <tissue evidence="2">Muscle</tissue>
    </source>
</reference>
<gene>
    <name evidence="2" type="ORF">NHX12_026729</name>
</gene>
<dbReference type="AlphaFoldDB" id="A0A9Q0EK32"/>
<dbReference type="EMBL" id="JANIIK010000042">
    <property type="protein sequence ID" value="KAJ3607216.1"/>
    <property type="molecule type" value="Genomic_DNA"/>
</dbReference>
<name>A0A9Q0EK32_9TELE</name>
<comment type="caution">
    <text evidence="2">The sequence shown here is derived from an EMBL/GenBank/DDBJ whole genome shotgun (WGS) entry which is preliminary data.</text>
</comment>
<proteinExistence type="predicted"/>